<dbReference type="PRINTS" id="PR00326">
    <property type="entry name" value="GTP1OBG"/>
</dbReference>
<dbReference type="InterPro" id="IPR016484">
    <property type="entry name" value="GTPase_Der"/>
</dbReference>
<comment type="caution">
    <text evidence="7">The sequence shown here is derived from an EMBL/GenBank/DDBJ whole genome shotgun (WGS) entry which is preliminary data.</text>
</comment>
<dbReference type="PANTHER" id="PTHR43834">
    <property type="entry name" value="GTPASE DER"/>
    <property type="match status" value="1"/>
</dbReference>
<dbReference type="GO" id="GO:0005525">
    <property type="term" value="F:GTP binding"/>
    <property type="evidence" value="ECO:0007669"/>
    <property type="project" value="InterPro"/>
</dbReference>
<dbReference type="Gene3D" id="3.40.50.300">
    <property type="entry name" value="P-loop containing nucleotide triphosphate hydrolases"/>
    <property type="match status" value="2"/>
</dbReference>
<keyword evidence="3" id="KW-0690">Ribosome biogenesis</keyword>
<dbReference type="SUPFAM" id="SSF52540">
    <property type="entry name" value="P-loop containing nucleoside triphosphate hydrolases"/>
    <property type="match status" value="2"/>
</dbReference>
<evidence type="ECO:0000256" key="1">
    <source>
        <dbReference type="ARBA" id="ARBA00008279"/>
    </source>
</evidence>
<evidence type="ECO:0000256" key="2">
    <source>
        <dbReference type="ARBA" id="ARBA00020953"/>
    </source>
</evidence>
<evidence type="ECO:0000256" key="4">
    <source>
        <dbReference type="ARBA" id="ARBA00022737"/>
    </source>
</evidence>
<dbReference type="NCBIfam" id="TIGR00231">
    <property type="entry name" value="small_GTP"/>
    <property type="match status" value="2"/>
</dbReference>
<dbReference type="AlphaFoldDB" id="A0A660SHX0"/>
<dbReference type="Proteomes" id="UP000268469">
    <property type="component" value="Unassembled WGS sequence"/>
</dbReference>
<dbReference type="Pfam" id="PF01926">
    <property type="entry name" value="MMR_HSR1"/>
    <property type="match status" value="2"/>
</dbReference>
<name>A0A660SHX0_UNCW3</name>
<dbReference type="CDD" id="cd01894">
    <property type="entry name" value="EngA1"/>
    <property type="match status" value="1"/>
</dbReference>
<accession>A0A660SHX0</accession>
<feature type="non-terminal residue" evidence="7">
    <location>
        <position position="305"/>
    </location>
</feature>
<feature type="domain" description="G" evidence="6">
    <location>
        <begin position="2"/>
        <end position="117"/>
    </location>
</feature>
<evidence type="ECO:0000313" key="8">
    <source>
        <dbReference type="Proteomes" id="UP000268469"/>
    </source>
</evidence>
<sequence length="305" mass="34733">MTVAIVGRPNVGKSTIFNRLVGRRLSIVHPTPGVTRDRVFAYAEWRGKIFGLFDTGGFWPDKKILFEEVVDSIRRAVEESDLVLLVIDGKIGATPLDQELYRFLRRMGKRIIIVVNKLDRPGEVIYDLPFPEPSFMVSAIHGHGFYELLEEMTKGIEVKKEEKPEHLRLLILGRPNVGKSTLLNRLLGRKRAVVEPTPGTTRDPLSDFFEFRGEKIELIDTAGIRRRSRIRGAIEFYSVLRALKLIPQSDISFLLFDSVEGPVRQDLRLAELVLLRGKGLVVVPNKIDLIPADRLNQLVVETRRY</sequence>
<dbReference type="InterPro" id="IPR005225">
    <property type="entry name" value="Small_GTP-bd"/>
</dbReference>
<evidence type="ECO:0000256" key="5">
    <source>
        <dbReference type="ARBA" id="ARBA00032345"/>
    </source>
</evidence>
<evidence type="ECO:0000256" key="3">
    <source>
        <dbReference type="ARBA" id="ARBA00022517"/>
    </source>
</evidence>
<keyword evidence="4" id="KW-0677">Repeat</keyword>
<organism evidence="7 8">
    <name type="scientific">candidate division WOR-3 bacterium</name>
    <dbReference type="NCBI Taxonomy" id="2052148"/>
    <lineage>
        <taxon>Bacteria</taxon>
        <taxon>Bacteria division WOR-3</taxon>
    </lineage>
</organism>
<reference evidence="7 8" key="1">
    <citation type="submission" date="2018-06" db="EMBL/GenBank/DDBJ databases">
        <title>Extensive metabolic versatility and redundancy in microbially diverse, dynamic hydrothermal sediments.</title>
        <authorList>
            <person name="Dombrowski N."/>
            <person name="Teske A."/>
            <person name="Baker B.J."/>
        </authorList>
    </citation>
    <scope>NUCLEOTIDE SEQUENCE [LARGE SCALE GENOMIC DNA]</scope>
    <source>
        <strain evidence="7">B36_G15</strain>
    </source>
</reference>
<proteinExistence type="inferred from homology"/>
<feature type="domain" description="G" evidence="6">
    <location>
        <begin position="169"/>
        <end position="286"/>
    </location>
</feature>
<dbReference type="NCBIfam" id="TIGR03594">
    <property type="entry name" value="GTPase_EngA"/>
    <property type="match status" value="1"/>
</dbReference>
<dbReference type="PANTHER" id="PTHR43834:SF6">
    <property type="entry name" value="GTPASE DER"/>
    <property type="match status" value="1"/>
</dbReference>
<dbReference type="EMBL" id="QNBE01000068">
    <property type="protein sequence ID" value="RKX69736.1"/>
    <property type="molecule type" value="Genomic_DNA"/>
</dbReference>
<dbReference type="InterPro" id="IPR006073">
    <property type="entry name" value="GTP-bd"/>
</dbReference>
<protein>
    <recommendedName>
        <fullName evidence="2">GTPase Der</fullName>
    </recommendedName>
    <alternativeName>
        <fullName evidence="5">GTP-binding protein EngA</fullName>
    </alternativeName>
</protein>
<comment type="similarity">
    <text evidence="1">Belongs to the TRAFAC class TrmE-Era-EngA-EngB-Septin-like GTPase superfamily. EngA (Der) GTPase family.</text>
</comment>
<evidence type="ECO:0000259" key="6">
    <source>
        <dbReference type="Pfam" id="PF01926"/>
    </source>
</evidence>
<evidence type="ECO:0000313" key="7">
    <source>
        <dbReference type="EMBL" id="RKX69736.1"/>
    </source>
</evidence>
<gene>
    <name evidence="7" type="ORF">DRP53_07235</name>
</gene>
<dbReference type="GO" id="GO:0042254">
    <property type="term" value="P:ribosome biogenesis"/>
    <property type="evidence" value="ECO:0007669"/>
    <property type="project" value="UniProtKB-KW"/>
</dbReference>
<dbReference type="InterPro" id="IPR027417">
    <property type="entry name" value="P-loop_NTPase"/>
</dbReference>